<evidence type="ECO:0000256" key="4">
    <source>
        <dbReference type="ARBA" id="ARBA00023163"/>
    </source>
</evidence>
<dbReference type="CDD" id="cd00156">
    <property type="entry name" value="REC"/>
    <property type="match status" value="1"/>
</dbReference>
<dbReference type="InterPro" id="IPR045279">
    <property type="entry name" value="ARR-like"/>
</dbReference>
<feature type="modified residue" description="4-aspartylphosphate" evidence="6">
    <location>
        <position position="31"/>
    </location>
</feature>
<dbReference type="GO" id="GO:0003677">
    <property type="term" value="F:DNA binding"/>
    <property type="evidence" value="ECO:0007669"/>
    <property type="project" value="InterPro"/>
</dbReference>
<reference evidence="9" key="1">
    <citation type="submission" date="2020-01" db="EMBL/GenBank/DDBJ databases">
        <authorList>
            <person name="Mishra B."/>
        </authorList>
    </citation>
    <scope>NUCLEOTIDE SEQUENCE [LARGE SCALE GENOMIC DNA]</scope>
</reference>
<keyword evidence="4" id="KW-0804">Transcription</keyword>
<dbReference type="InterPro" id="IPR001005">
    <property type="entry name" value="SANT/Myb"/>
</dbReference>
<evidence type="ECO:0000256" key="7">
    <source>
        <dbReference type="SAM" id="MobiDB-lite"/>
    </source>
</evidence>
<dbReference type="Pfam" id="PF00249">
    <property type="entry name" value="Myb_DNA-binding"/>
    <property type="match status" value="1"/>
</dbReference>
<dbReference type="Proteomes" id="UP000467841">
    <property type="component" value="Unassembled WGS sequence"/>
</dbReference>
<dbReference type="InterPro" id="IPR006447">
    <property type="entry name" value="Myb_dom_plants"/>
</dbReference>
<feature type="compositionally biased region" description="Polar residues" evidence="7">
    <location>
        <begin position="145"/>
        <end position="159"/>
    </location>
</feature>
<evidence type="ECO:0000256" key="3">
    <source>
        <dbReference type="ARBA" id="ARBA00023015"/>
    </source>
</evidence>
<keyword evidence="10" id="KW-1185">Reference proteome</keyword>
<dbReference type="InterPro" id="IPR011006">
    <property type="entry name" value="CheY-like_superfamily"/>
</dbReference>
<evidence type="ECO:0000256" key="2">
    <source>
        <dbReference type="ARBA" id="ARBA00023012"/>
    </source>
</evidence>
<dbReference type="GO" id="GO:0000160">
    <property type="term" value="P:phosphorelay signal transduction system"/>
    <property type="evidence" value="ECO:0007669"/>
    <property type="project" value="UniProtKB-KW"/>
</dbReference>
<dbReference type="FunFam" id="1.10.10.60:FF:000007">
    <property type="entry name" value="Two-component response regulator"/>
    <property type="match status" value="1"/>
</dbReference>
<gene>
    <name evidence="9" type="ORF">MERR_LOCUS14137</name>
</gene>
<keyword evidence="6" id="KW-0597">Phosphoprotein</keyword>
<proteinExistence type="predicted"/>
<dbReference type="SUPFAM" id="SSF46689">
    <property type="entry name" value="Homeodomain-like"/>
    <property type="match status" value="1"/>
</dbReference>
<sequence>MEITVIAVKDPSEALSTLKTERNNIDLILTDYYMPGMNGLQLKRQIDQEFGNLPVIVMSSDTNKEQESLTCGAMCFIPKPIENDDLSKIYQLALTYKRNGKSILYTENIQKDKDVSVPQQIQLLPAQANVLKTKKKKCSSRSDPRSVTSTNGSCHSTDGSGKDRKRNSNGSSGDDVESPPQPTKKKSKIQWSDDLHFKFLQAINHHGLDKAVPKKILEFMNTTPDVPYLTRENVASHLQKYRQFLRKVANQGLSVLPNGGIDSMFSQAHIRAPYCSYYPPSASWYETSLNNRSIFSKPRQALGQSRLLSNTREPVRFNQSPYNYMNRSSTYEPRRIGSSSSLPIISNLNFSYQQPSQNEGRSFFEPALMANKTGQSSQVLEFGQQGVSATNGNNFNNNMISSYGSLVPNQLGTNSYGSLVPNQLGTNSYGSLTPNQPGLSSHGSLITPNQPGMSSYGSLVTPNQPGTSSYGSLLTPNQPGMSSFEILNSSQPRQTNHGLTSNQLGSFGNLTPNPGLSSHGSLAPNQPGLSSYGSLTPNQPGPSQFSYGVQSFLNNENTSYQPQPPANATTQPPPEVPQLENLNLYDENLGSTNELPWDISNFLFDHNKQQQGEAAPTTNSDLPANFSTELNQNFSLEEDGDWTFVNVNQGHSNVETSNTFAAPEMTSSVPNMNPKHAQEQVDPEFIDWALLDQQDLVNEFDFTNSLFDNDMN</sequence>
<dbReference type="AlphaFoldDB" id="A0A6D2IF26"/>
<dbReference type="OrthoDB" id="21225at2759"/>
<dbReference type="SUPFAM" id="SSF52172">
    <property type="entry name" value="CheY-like"/>
    <property type="match status" value="1"/>
</dbReference>
<dbReference type="InterPro" id="IPR001789">
    <property type="entry name" value="Sig_transdc_resp-reg_receiver"/>
</dbReference>
<feature type="region of interest" description="Disordered" evidence="7">
    <location>
        <begin position="133"/>
        <end position="188"/>
    </location>
</feature>
<evidence type="ECO:0000313" key="9">
    <source>
        <dbReference type="EMBL" id="CAA7026902.1"/>
    </source>
</evidence>
<name>A0A6D2IF26_9BRAS</name>
<dbReference type="Pfam" id="PF00072">
    <property type="entry name" value="Response_reg"/>
    <property type="match status" value="1"/>
</dbReference>
<feature type="compositionally biased region" description="Polar residues" evidence="7">
    <location>
        <begin position="427"/>
        <end position="560"/>
    </location>
</feature>
<comment type="subcellular location">
    <subcellularLocation>
        <location evidence="1">Nucleus</location>
    </subcellularLocation>
</comment>
<dbReference type="InterPro" id="IPR009057">
    <property type="entry name" value="Homeodomain-like_sf"/>
</dbReference>
<dbReference type="Gene3D" id="3.40.50.2300">
    <property type="match status" value="1"/>
</dbReference>
<dbReference type="GO" id="GO:0009736">
    <property type="term" value="P:cytokinin-activated signaling pathway"/>
    <property type="evidence" value="ECO:0007669"/>
    <property type="project" value="InterPro"/>
</dbReference>
<feature type="region of interest" description="Disordered" evidence="7">
    <location>
        <begin position="427"/>
        <end position="578"/>
    </location>
</feature>
<dbReference type="PANTHER" id="PTHR43874:SF19">
    <property type="entry name" value="RESPONSE REGULATOR 23-RELATED"/>
    <property type="match status" value="1"/>
</dbReference>
<dbReference type="PROSITE" id="PS50110">
    <property type="entry name" value="RESPONSE_REGULATORY"/>
    <property type="match status" value="1"/>
</dbReference>
<evidence type="ECO:0000313" key="10">
    <source>
        <dbReference type="Proteomes" id="UP000467841"/>
    </source>
</evidence>
<evidence type="ECO:0000256" key="6">
    <source>
        <dbReference type="PROSITE-ProRule" id="PRU00169"/>
    </source>
</evidence>
<protein>
    <recommendedName>
        <fullName evidence="8">Response regulatory domain-containing protein</fullName>
    </recommendedName>
</protein>
<comment type="caution">
    <text evidence="9">The sequence shown here is derived from an EMBL/GenBank/DDBJ whole genome shotgun (WGS) entry which is preliminary data.</text>
</comment>
<evidence type="ECO:0000256" key="1">
    <source>
        <dbReference type="ARBA" id="ARBA00004123"/>
    </source>
</evidence>
<accession>A0A6D2IF26</accession>
<dbReference type="PANTHER" id="PTHR43874">
    <property type="entry name" value="TWO-COMPONENT RESPONSE REGULATOR"/>
    <property type="match status" value="1"/>
</dbReference>
<keyword evidence="2" id="KW-0902">Two-component regulatory system</keyword>
<organism evidence="9 10">
    <name type="scientific">Microthlaspi erraticum</name>
    <dbReference type="NCBI Taxonomy" id="1685480"/>
    <lineage>
        <taxon>Eukaryota</taxon>
        <taxon>Viridiplantae</taxon>
        <taxon>Streptophyta</taxon>
        <taxon>Embryophyta</taxon>
        <taxon>Tracheophyta</taxon>
        <taxon>Spermatophyta</taxon>
        <taxon>Magnoliopsida</taxon>
        <taxon>eudicotyledons</taxon>
        <taxon>Gunneridae</taxon>
        <taxon>Pentapetalae</taxon>
        <taxon>rosids</taxon>
        <taxon>malvids</taxon>
        <taxon>Brassicales</taxon>
        <taxon>Brassicaceae</taxon>
        <taxon>Coluteocarpeae</taxon>
        <taxon>Microthlaspi</taxon>
    </lineage>
</organism>
<feature type="domain" description="Response regulatory" evidence="8">
    <location>
        <begin position="1"/>
        <end position="94"/>
    </location>
</feature>
<dbReference type="Gene3D" id="1.10.10.60">
    <property type="entry name" value="Homeodomain-like"/>
    <property type="match status" value="1"/>
</dbReference>
<keyword evidence="3" id="KW-0805">Transcription regulation</keyword>
<evidence type="ECO:0000256" key="5">
    <source>
        <dbReference type="ARBA" id="ARBA00023242"/>
    </source>
</evidence>
<evidence type="ECO:0000259" key="8">
    <source>
        <dbReference type="PROSITE" id="PS50110"/>
    </source>
</evidence>
<dbReference type="NCBIfam" id="TIGR01557">
    <property type="entry name" value="myb_SHAQKYF"/>
    <property type="match status" value="1"/>
</dbReference>
<dbReference type="GO" id="GO:0005634">
    <property type="term" value="C:nucleus"/>
    <property type="evidence" value="ECO:0007669"/>
    <property type="project" value="UniProtKB-SubCell"/>
</dbReference>
<dbReference type="EMBL" id="CACVBM020001052">
    <property type="protein sequence ID" value="CAA7026902.1"/>
    <property type="molecule type" value="Genomic_DNA"/>
</dbReference>
<keyword evidence="5" id="KW-0539">Nucleus</keyword>